<gene>
    <name evidence="1" type="ordered locus">RER_28790</name>
</gene>
<reference evidence="1 2" key="2">
    <citation type="journal article" date="2006" name="Environ. Microbiol.">
        <title>Sequence analysis of three plasmids harboured in Rhodococcus erythropolis strain PR4.</title>
        <authorList>
            <person name="Sekine M."/>
            <person name="Tanikawa S."/>
            <person name="Omata S."/>
            <person name="Saito M."/>
            <person name="Fujisawa T."/>
            <person name="Tsukatani N."/>
            <person name="Tajima T."/>
            <person name="Sekigawa T."/>
            <person name="Kosugi H."/>
            <person name="Matsuo Y."/>
            <person name="Nishiko R."/>
            <person name="Imamura K."/>
            <person name="Ito M."/>
            <person name="Narita H."/>
            <person name="Tago S."/>
            <person name="Fujita N."/>
            <person name="Harayama S."/>
        </authorList>
    </citation>
    <scope>NUCLEOTIDE SEQUENCE [LARGE SCALE GENOMIC DNA]</scope>
    <source>
        <strain evidence="2">PR4 / NBRC 100887</strain>
    </source>
</reference>
<protein>
    <submittedName>
        <fullName evidence="1">Uncharacterized protein</fullName>
    </submittedName>
</protein>
<reference evidence="2" key="1">
    <citation type="submission" date="2005-03" db="EMBL/GenBank/DDBJ databases">
        <title>Comparison of the complete genome sequences of Rhodococcus erythropolis PR4 and Rhodococcus opacus B4.</title>
        <authorList>
            <person name="Takarada H."/>
            <person name="Sekine M."/>
            <person name="Hosoyama A."/>
            <person name="Yamada R."/>
            <person name="Fujisawa T."/>
            <person name="Omata S."/>
            <person name="Shimizu A."/>
            <person name="Tsukatani N."/>
            <person name="Tanikawa S."/>
            <person name="Fujita N."/>
            <person name="Harayama S."/>
        </authorList>
    </citation>
    <scope>NUCLEOTIDE SEQUENCE [LARGE SCALE GENOMIC DNA]</scope>
    <source>
        <strain evidence="2">PR4 / NBRC 100887</strain>
    </source>
</reference>
<dbReference type="HOGENOM" id="CLU_139784_0_0_11"/>
<proteinExistence type="predicted"/>
<sequence>MTGLSRPDRIEAVGKANFGTTANQPGIPAVRAWHSSIRRRTMTVTTIERAELTLLVLPAEPGRRVSLLHAYPIDLGQSADEIGAELDAVAQLEGATRDQLVVAGLEFEDPDQHNTNVTLSSADLDGIAWVLGDGGLTLNSVKGVLGVLEHLASVEVPVYA</sequence>
<evidence type="ECO:0000313" key="2">
    <source>
        <dbReference type="Proteomes" id="UP000002204"/>
    </source>
</evidence>
<dbReference type="eggNOG" id="ENOG50323SP">
    <property type="taxonomic scope" value="Bacteria"/>
</dbReference>
<dbReference type="AlphaFoldDB" id="C0ZZ02"/>
<evidence type="ECO:0000313" key="1">
    <source>
        <dbReference type="EMBL" id="BAH33587.1"/>
    </source>
</evidence>
<organism evidence="1 2">
    <name type="scientific">Rhodococcus erythropolis (strain PR4 / NBRC 100887)</name>
    <dbReference type="NCBI Taxonomy" id="234621"/>
    <lineage>
        <taxon>Bacteria</taxon>
        <taxon>Bacillati</taxon>
        <taxon>Actinomycetota</taxon>
        <taxon>Actinomycetes</taxon>
        <taxon>Mycobacteriales</taxon>
        <taxon>Nocardiaceae</taxon>
        <taxon>Rhodococcus</taxon>
        <taxon>Rhodococcus erythropolis group</taxon>
    </lineage>
</organism>
<dbReference type="Proteomes" id="UP000002204">
    <property type="component" value="Chromosome"/>
</dbReference>
<dbReference type="KEGG" id="rer:RER_28790"/>
<accession>C0ZZ02</accession>
<dbReference type="EMBL" id="AP008957">
    <property type="protein sequence ID" value="BAH33587.1"/>
    <property type="molecule type" value="Genomic_DNA"/>
</dbReference>
<name>C0ZZ02_RHOE4</name>